<sequence>MSRPSVQGTRHLCRHTLASPIPTQTLRPLAIHSATPATRQLRRRLCQQVVRRNYATASVSTPPSIPTAPADSDSSATQRRALPDLTKLVSVVDQTRNRFLSAGGIPSSQLALVALKTCQTAASTLKPHLNRRDFRPPSNASSDLLALGSNGSKASAKAIQKEQSLIKDTADNISQAAYDIVASPNVVITPEILELYVDVQSQLSRPSTIPDVFELFATKPLPKKAGADGSVTYKERFRNRPDAAIELDVADKALKAAMAAKDLDAAIGIVEACYTGKPFLIQKLLRTAAVPGMLAVAAPFVIYTLAHQFAAAHFNVDPVMATKITFAGGMTYLIFTGSLGLISKATTADQMVRVTWAPGVPLRDRWIREEERAALDKVALAWGFKETWRHGEEAGSEWACLREYIGQKGMILDRIEFMEGMN</sequence>
<evidence type="ECO:0000256" key="2">
    <source>
        <dbReference type="SAM" id="Phobius"/>
    </source>
</evidence>
<comment type="caution">
    <text evidence="3">The sequence shown here is derived from an EMBL/GenBank/DDBJ whole genome shotgun (WGS) entry which is preliminary data.</text>
</comment>
<feature type="transmembrane region" description="Helical" evidence="2">
    <location>
        <begin position="324"/>
        <end position="343"/>
    </location>
</feature>
<keyword evidence="4" id="KW-1185">Reference proteome</keyword>
<reference evidence="3" key="1">
    <citation type="submission" date="2018-03" db="EMBL/GenBank/DDBJ databases">
        <authorList>
            <person name="Guldener U."/>
        </authorList>
    </citation>
    <scope>NUCLEOTIDE SEQUENCE</scope>
</reference>
<dbReference type="EMBL" id="ONZQ02000004">
    <property type="protein sequence ID" value="SPO00861.1"/>
    <property type="molecule type" value="Genomic_DNA"/>
</dbReference>
<organism evidence="3 4">
    <name type="scientific">Cephalotrichum gorgonifer</name>
    <dbReference type="NCBI Taxonomy" id="2041049"/>
    <lineage>
        <taxon>Eukaryota</taxon>
        <taxon>Fungi</taxon>
        <taxon>Dikarya</taxon>
        <taxon>Ascomycota</taxon>
        <taxon>Pezizomycotina</taxon>
        <taxon>Sordariomycetes</taxon>
        <taxon>Hypocreomycetidae</taxon>
        <taxon>Microascales</taxon>
        <taxon>Microascaceae</taxon>
        <taxon>Cephalotrichum</taxon>
    </lineage>
</organism>
<keyword evidence="2" id="KW-0812">Transmembrane</keyword>
<feature type="region of interest" description="Disordered" evidence="1">
    <location>
        <begin position="56"/>
        <end position="79"/>
    </location>
</feature>
<gene>
    <name evidence="3" type="ORF">DNG_03609</name>
</gene>
<protein>
    <submittedName>
        <fullName evidence="3">Uncharacterized protein</fullName>
    </submittedName>
</protein>
<evidence type="ECO:0000256" key="1">
    <source>
        <dbReference type="SAM" id="MobiDB-lite"/>
    </source>
</evidence>
<feature type="transmembrane region" description="Helical" evidence="2">
    <location>
        <begin position="284"/>
        <end position="304"/>
    </location>
</feature>
<dbReference type="AlphaFoldDB" id="A0AAE8MWX7"/>
<evidence type="ECO:0000313" key="4">
    <source>
        <dbReference type="Proteomes" id="UP001187682"/>
    </source>
</evidence>
<accession>A0AAE8MWX7</accession>
<keyword evidence="2" id="KW-0472">Membrane</keyword>
<dbReference type="Proteomes" id="UP001187682">
    <property type="component" value="Unassembled WGS sequence"/>
</dbReference>
<proteinExistence type="predicted"/>
<keyword evidence="2" id="KW-1133">Transmembrane helix</keyword>
<name>A0AAE8MWX7_9PEZI</name>
<evidence type="ECO:0000313" key="3">
    <source>
        <dbReference type="EMBL" id="SPO00861.1"/>
    </source>
</evidence>